<evidence type="ECO:0000313" key="11">
    <source>
        <dbReference type="Proteomes" id="UP000751190"/>
    </source>
</evidence>
<evidence type="ECO:0000256" key="2">
    <source>
        <dbReference type="ARBA" id="ARBA00022692"/>
    </source>
</evidence>
<keyword evidence="4" id="KW-0067">ATP-binding</keyword>
<keyword evidence="11" id="KW-1185">Reference proteome</keyword>
<dbReference type="PANTHER" id="PTHR43394">
    <property type="entry name" value="ATP-DEPENDENT PERMEASE MDL1, MITOCHONDRIAL"/>
    <property type="match status" value="1"/>
</dbReference>
<feature type="domain" description="ABC transmembrane type-1" evidence="9">
    <location>
        <begin position="217"/>
        <end position="519"/>
    </location>
</feature>
<feature type="transmembrane region" description="Helical" evidence="7">
    <location>
        <begin position="354"/>
        <end position="373"/>
    </location>
</feature>
<dbReference type="InterPro" id="IPR039421">
    <property type="entry name" value="Type_1_exporter"/>
</dbReference>
<feature type="transmembrane region" description="Helical" evidence="7">
    <location>
        <begin position="454"/>
        <end position="476"/>
    </location>
</feature>
<feature type="transmembrane region" description="Helical" evidence="7">
    <location>
        <begin position="123"/>
        <end position="146"/>
    </location>
</feature>
<accession>A0A8J6C8Q1</accession>
<organism evidence="10 11">
    <name type="scientific">Diacronema lutheri</name>
    <name type="common">Unicellular marine alga</name>
    <name type="synonym">Monochrysis lutheri</name>
    <dbReference type="NCBI Taxonomy" id="2081491"/>
    <lineage>
        <taxon>Eukaryota</taxon>
        <taxon>Haptista</taxon>
        <taxon>Haptophyta</taxon>
        <taxon>Pavlovophyceae</taxon>
        <taxon>Pavlovales</taxon>
        <taxon>Pavlovaceae</taxon>
        <taxon>Diacronema</taxon>
    </lineage>
</organism>
<evidence type="ECO:0000256" key="4">
    <source>
        <dbReference type="ARBA" id="ARBA00022840"/>
    </source>
</evidence>
<dbReference type="Gene3D" id="1.20.1560.10">
    <property type="entry name" value="ABC transporter type 1, transmembrane domain"/>
    <property type="match status" value="1"/>
</dbReference>
<reference evidence="10" key="1">
    <citation type="submission" date="2021-05" db="EMBL/GenBank/DDBJ databases">
        <title>The genome of the haptophyte Pavlova lutheri (Diacronema luteri, Pavlovales) - a model for lipid biosynthesis in eukaryotic algae.</title>
        <authorList>
            <person name="Hulatt C.J."/>
            <person name="Posewitz M.C."/>
        </authorList>
    </citation>
    <scope>NUCLEOTIDE SEQUENCE</scope>
    <source>
        <strain evidence="10">NIVA-4/92</strain>
    </source>
</reference>
<dbReference type="PROSITE" id="PS50893">
    <property type="entry name" value="ABC_TRANSPORTER_2"/>
    <property type="match status" value="1"/>
</dbReference>
<evidence type="ECO:0000259" key="8">
    <source>
        <dbReference type="PROSITE" id="PS50893"/>
    </source>
</evidence>
<feature type="transmembrane region" description="Helical" evidence="7">
    <location>
        <begin position="256"/>
        <end position="276"/>
    </location>
</feature>
<feature type="transmembrane region" description="Helical" evidence="7">
    <location>
        <begin position="212"/>
        <end position="236"/>
    </location>
</feature>
<evidence type="ECO:0000256" key="7">
    <source>
        <dbReference type="SAM" id="Phobius"/>
    </source>
</evidence>
<feature type="transmembrane region" description="Helical" evidence="7">
    <location>
        <begin position="83"/>
        <end position="103"/>
    </location>
</feature>
<dbReference type="SUPFAM" id="SSF90123">
    <property type="entry name" value="ABC transporter transmembrane region"/>
    <property type="match status" value="1"/>
</dbReference>
<evidence type="ECO:0000256" key="6">
    <source>
        <dbReference type="ARBA" id="ARBA00023136"/>
    </source>
</evidence>
<feature type="transmembrane region" description="Helical" evidence="7">
    <location>
        <begin position="52"/>
        <end position="71"/>
    </location>
</feature>
<sequence>MHGGALIALQVVDLAAGGALLAYLAGAPAGGGAAPSSRAWWAAHTLAERPHAWIIGAGVALRGAVSLALHASTRSFCDVAAPVWVVVASLMTAIAATVELVQWTHGHAPPADPAGVAAAARLAQSSAFAVAGLCVAALVQEGLLWAQWRQRARGPTRAQFGAASLRDSLLDAAAAGAEREDDIAPTPDARADGARGLSARATRIYALARPEWAGLSVGLLALVGSSLSSLLIPKFFGNLVNAVVARDARQLGVQTGRLVLILLAGALLTFVRAFLFNSAGERVVARLRGTLFARMLSQEAAFFDSAQSGELVSRLTSDCTKLQNAATSDLSLLLRSIAMVVLSIVLMAATQWQLTLVCLGVVPPMALAGVLYGRAIRTVSKSYQDAISRASDVSAETLGSLKTVRAFGAEPLQLAQYVRAVGDPDALPFGAALAAARAGARAPPSAYSLGVAKALYLALFVAGITAAFYVAIGAILWYGCELVLRGAAQLGELVSFVMYAVQIGASLGALASLFSAFMEAVGASERVFQIIERTPALVSILDAHSRGLVPAPPAAAADGSQAPRVEFARVHFAYATRLSEPVLRGLDLSVAAGTTVAIVGASGAGKSTVAALLMRFYEPTRGTVRIDGADLRQVDVRWLRAQVAMVAQEPVLFACSIADNIAYAARARAAAEARAADEGGAHAPAGALARCTEVAMDGELRARVQAAAARAHAAEFVAGFAEGYETLVGERGVRLSGGQKQRIAIARALLHDPPILLLDEATSALDAESEALVQAALEALVCDRTTIVIAHRLSTVVRADQIVCLAHGKVAGAGAHAQLVRACPEYAALVRRQLHTAADDGAQPLASAPAPAAIEAAAGAPAAAAAPAPA</sequence>
<dbReference type="Pfam" id="PF00005">
    <property type="entry name" value="ABC_tran"/>
    <property type="match status" value="1"/>
</dbReference>
<keyword evidence="3" id="KW-0547">Nucleotide-binding</keyword>
<protein>
    <submittedName>
        <fullName evidence="10">Uncharacterized protein</fullName>
    </submittedName>
</protein>
<dbReference type="GO" id="GO:0005743">
    <property type="term" value="C:mitochondrial inner membrane"/>
    <property type="evidence" value="ECO:0007669"/>
    <property type="project" value="TreeGrafter"/>
</dbReference>
<dbReference type="InterPro" id="IPR017871">
    <property type="entry name" value="ABC_transporter-like_CS"/>
</dbReference>
<dbReference type="OMA" id="ACLANAH"/>
<evidence type="ECO:0000313" key="10">
    <source>
        <dbReference type="EMBL" id="KAG8462126.1"/>
    </source>
</evidence>
<dbReference type="PROSITE" id="PS50929">
    <property type="entry name" value="ABC_TM1F"/>
    <property type="match status" value="1"/>
</dbReference>
<keyword evidence="6 7" id="KW-0472">Membrane</keyword>
<dbReference type="InterPro" id="IPR036640">
    <property type="entry name" value="ABC1_TM_sf"/>
</dbReference>
<proteinExistence type="predicted"/>
<dbReference type="PANTHER" id="PTHR43394:SF1">
    <property type="entry name" value="ATP-BINDING CASSETTE SUB-FAMILY B MEMBER 10, MITOCHONDRIAL"/>
    <property type="match status" value="1"/>
</dbReference>
<dbReference type="EMBL" id="JAGTXO010000022">
    <property type="protein sequence ID" value="KAG8462126.1"/>
    <property type="molecule type" value="Genomic_DNA"/>
</dbReference>
<dbReference type="SUPFAM" id="SSF52540">
    <property type="entry name" value="P-loop containing nucleoside triphosphate hydrolases"/>
    <property type="match status" value="1"/>
</dbReference>
<dbReference type="AlphaFoldDB" id="A0A8J6C8Q1"/>
<dbReference type="InterPro" id="IPR011527">
    <property type="entry name" value="ABC1_TM_dom"/>
</dbReference>
<dbReference type="Proteomes" id="UP000751190">
    <property type="component" value="Unassembled WGS sequence"/>
</dbReference>
<feature type="domain" description="ABC transporter" evidence="8">
    <location>
        <begin position="565"/>
        <end position="832"/>
    </location>
</feature>
<evidence type="ECO:0000259" key="9">
    <source>
        <dbReference type="PROSITE" id="PS50929"/>
    </source>
</evidence>
<dbReference type="InterPro" id="IPR003439">
    <property type="entry name" value="ABC_transporter-like_ATP-bd"/>
</dbReference>
<evidence type="ECO:0000256" key="3">
    <source>
        <dbReference type="ARBA" id="ARBA00022741"/>
    </source>
</evidence>
<dbReference type="SMART" id="SM00382">
    <property type="entry name" value="AAA"/>
    <property type="match status" value="1"/>
</dbReference>
<dbReference type="GO" id="GO:0005524">
    <property type="term" value="F:ATP binding"/>
    <property type="evidence" value="ECO:0007669"/>
    <property type="project" value="UniProtKB-KW"/>
</dbReference>
<keyword evidence="2 7" id="KW-0812">Transmembrane</keyword>
<feature type="transmembrane region" description="Helical" evidence="7">
    <location>
        <begin position="330"/>
        <end position="348"/>
    </location>
</feature>
<dbReference type="PROSITE" id="PS00211">
    <property type="entry name" value="ABC_TRANSPORTER_1"/>
    <property type="match status" value="1"/>
</dbReference>
<dbReference type="GO" id="GO:0016887">
    <property type="term" value="F:ATP hydrolysis activity"/>
    <property type="evidence" value="ECO:0007669"/>
    <property type="project" value="InterPro"/>
</dbReference>
<evidence type="ECO:0000256" key="1">
    <source>
        <dbReference type="ARBA" id="ARBA00004141"/>
    </source>
</evidence>
<dbReference type="Gene3D" id="3.40.50.300">
    <property type="entry name" value="P-loop containing nucleotide triphosphate hydrolases"/>
    <property type="match status" value="1"/>
</dbReference>
<dbReference type="InterPro" id="IPR027417">
    <property type="entry name" value="P-loop_NTPase"/>
</dbReference>
<gene>
    <name evidence="10" type="ORF">KFE25_011576</name>
</gene>
<dbReference type="Pfam" id="PF00664">
    <property type="entry name" value="ABC_membrane"/>
    <property type="match status" value="2"/>
</dbReference>
<comment type="subcellular location">
    <subcellularLocation>
        <location evidence="1">Membrane</location>
        <topology evidence="1">Multi-pass membrane protein</topology>
    </subcellularLocation>
</comment>
<evidence type="ECO:0000256" key="5">
    <source>
        <dbReference type="ARBA" id="ARBA00022989"/>
    </source>
</evidence>
<name>A0A8J6C8Q1_DIALT</name>
<dbReference type="GO" id="GO:0015421">
    <property type="term" value="F:ABC-type oligopeptide transporter activity"/>
    <property type="evidence" value="ECO:0007669"/>
    <property type="project" value="TreeGrafter"/>
</dbReference>
<dbReference type="GO" id="GO:0090374">
    <property type="term" value="P:oligopeptide export from mitochondrion"/>
    <property type="evidence" value="ECO:0007669"/>
    <property type="project" value="TreeGrafter"/>
</dbReference>
<comment type="caution">
    <text evidence="10">The sequence shown here is derived from an EMBL/GenBank/DDBJ whole genome shotgun (WGS) entry which is preliminary data.</text>
</comment>
<dbReference type="InterPro" id="IPR003593">
    <property type="entry name" value="AAA+_ATPase"/>
</dbReference>
<dbReference type="OrthoDB" id="6500128at2759"/>
<keyword evidence="5 7" id="KW-1133">Transmembrane helix</keyword>